<evidence type="ECO:0000313" key="3">
    <source>
        <dbReference type="Proteomes" id="UP000078597"/>
    </source>
</evidence>
<feature type="region of interest" description="Disordered" evidence="1">
    <location>
        <begin position="1"/>
        <end position="112"/>
    </location>
</feature>
<evidence type="ECO:0000256" key="1">
    <source>
        <dbReference type="SAM" id="MobiDB-lite"/>
    </source>
</evidence>
<protein>
    <submittedName>
        <fullName evidence="2">Uncharacterized protein</fullName>
    </submittedName>
</protein>
<dbReference type="Proteomes" id="UP000078597">
    <property type="component" value="Unassembled WGS sequence"/>
</dbReference>
<proteinExistence type="predicted"/>
<feature type="compositionally biased region" description="Acidic residues" evidence="1">
    <location>
        <begin position="61"/>
        <end position="76"/>
    </location>
</feature>
<dbReference type="AlphaFoldDB" id="A0A1A8WV38"/>
<feature type="compositionally biased region" description="Basic and acidic residues" evidence="1">
    <location>
        <begin position="79"/>
        <end position="92"/>
    </location>
</feature>
<feature type="compositionally biased region" description="Basic and acidic residues" evidence="1">
    <location>
        <begin position="18"/>
        <end position="33"/>
    </location>
</feature>
<evidence type="ECO:0000313" key="2">
    <source>
        <dbReference type="EMBL" id="SBS95209.1"/>
    </source>
</evidence>
<accession>A0A1A8WV38</accession>
<reference evidence="3" key="1">
    <citation type="submission" date="2016-05" db="EMBL/GenBank/DDBJ databases">
        <authorList>
            <person name="Naeem Raeece"/>
        </authorList>
    </citation>
    <scope>NUCLEOTIDE SEQUENCE [LARGE SCALE GENOMIC DNA]</scope>
</reference>
<dbReference type="EMBL" id="FLQW01003205">
    <property type="protein sequence ID" value="SBS95209.1"/>
    <property type="molecule type" value="Genomic_DNA"/>
</dbReference>
<feature type="region of interest" description="Disordered" evidence="1">
    <location>
        <begin position="137"/>
        <end position="156"/>
    </location>
</feature>
<feature type="compositionally biased region" description="Basic and acidic residues" evidence="1">
    <location>
        <begin position="1"/>
        <end position="11"/>
    </location>
</feature>
<gene>
    <name evidence="2" type="ORF">PMALA_046410</name>
</gene>
<dbReference type="VEuPathDB" id="PlasmoDB:PmUG01_09034100"/>
<feature type="compositionally biased region" description="Polar residues" evidence="1">
    <location>
        <begin position="93"/>
        <end position="112"/>
    </location>
</feature>
<feature type="compositionally biased region" description="Acidic residues" evidence="1">
    <location>
        <begin position="34"/>
        <end position="52"/>
    </location>
</feature>
<feature type="compositionally biased region" description="Basic and acidic residues" evidence="1">
    <location>
        <begin position="140"/>
        <end position="152"/>
    </location>
</feature>
<sequence>MEEYEVDKIEVNSDEEIEEHKVDEEELNKKAEVNSDEEMEEYELDEEDMMEEEIGKKEVNSDEEMEEYEVDEEEMAEQMVKEEEEKKEENMKNGKSNIEEVNNSSKGTSNDEIMNYNTNKSKTMIYDNIIDLNSNSYNSKTEDSGKGNKDGNDSTNSELLEYNISAEKDSDMHVKNKNSFELFDEGKSYVTADNDKNSHYNNFKNNFFF</sequence>
<organism evidence="2 3">
    <name type="scientific">Plasmodium malariae</name>
    <dbReference type="NCBI Taxonomy" id="5858"/>
    <lineage>
        <taxon>Eukaryota</taxon>
        <taxon>Sar</taxon>
        <taxon>Alveolata</taxon>
        <taxon>Apicomplexa</taxon>
        <taxon>Aconoidasida</taxon>
        <taxon>Haemosporida</taxon>
        <taxon>Plasmodiidae</taxon>
        <taxon>Plasmodium</taxon>
        <taxon>Plasmodium (Plasmodium)</taxon>
    </lineage>
</organism>
<name>A0A1A8WV38_PLAMA</name>